<dbReference type="InterPro" id="IPR006594">
    <property type="entry name" value="LisH"/>
</dbReference>
<protein>
    <recommendedName>
        <fullName evidence="5">WD40 repeat-like protein</fullName>
    </recommendedName>
</protein>
<dbReference type="OrthoDB" id="1932312at2759"/>
<keyword evidence="2" id="KW-0677">Repeat</keyword>
<dbReference type="PANTHER" id="PTHR19848">
    <property type="entry name" value="WD40 REPEAT PROTEIN"/>
    <property type="match status" value="1"/>
</dbReference>
<gene>
    <name evidence="3" type="ORF">AWRI4233_LOCUS2767</name>
</gene>
<keyword evidence="1" id="KW-0853">WD repeat</keyword>
<keyword evidence="4" id="KW-1185">Reference proteome</keyword>
<dbReference type="SMART" id="SM00667">
    <property type="entry name" value="LisH"/>
    <property type="match status" value="1"/>
</dbReference>
<evidence type="ECO:0008006" key="5">
    <source>
        <dbReference type="Google" id="ProtNLM"/>
    </source>
</evidence>
<feature type="non-terminal residue" evidence="3">
    <location>
        <position position="459"/>
    </location>
</feature>
<name>A0A9N8PBZ8_9PEZI</name>
<evidence type="ECO:0000313" key="4">
    <source>
        <dbReference type="Proteomes" id="UP000714618"/>
    </source>
</evidence>
<dbReference type="EMBL" id="CAIJEO010000004">
    <property type="protein sequence ID" value="CAD0090574.1"/>
    <property type="molecule type" value="Genomic_DNA"/>
</dbReference>
<dbReference type="SUPFAM" id="SSF50978">
    <property type="entry name" value="WD40 repeat-like"/>
    <property type="match status" value="1"/>
</dbReference>
<evidence type="ECO:0000256" key="2">
    <source>
        <dbReference type="ARBA" id="ARBA00022737"/>
    </source>
</evidence>
<comment type="caution">
    <text evidence="3">The sequence shown here is derived from an EMBL/GenBank/DDBJ whole genome shotgun (WGS) entry which is preliminary data.</text>
</comment>
<accession>A0A9N8PBZ8</accession>
<dbReference type="InterPro" id="IPR001680">
    <property type="entry name" value="WD40_rpt"/>
</dbReference>
<dbReference type="InterPro" id="IPR015943">
    <property type="entry name" value="WD40/YVTN_repeat-like_dom_sf"/>
</dbReference>
<sequence length="459" mass="49428">VAVKMSPSEAAIIVARFLKANSYDETLDAFIREAGLPPSAGSTNKGDLTIEKILEEKRTFDMSLQFERLGTDDGAHGWSQHAPALPNEIAGPTRSNILHISLPLVASTVSSDASEPLLVVTTADRRLNVHDLPACTLRDSLLAMHDSPVLSTAVLKQTHLLTASMSGQLAISNLQGEVFDKRRDHTKYVVQIAIHESEDVTWLATAAWDGRVHLYRLDVAGADSPTLPPPVASISLTTNPEALLFIKHPDNGSLVLIVSRRDSTHLFYYSVDSEARLIGKQNLAPHSNAWIAFTPSAIALCPTDSTLIAVATSAIPHMKLLIVRLMVPSLDGDASLASIVPAEETQASQARAALALQDRESAAIQIHCTTMAPQTAYSTPALAWRPDGTGIWVNSDDGFIRGIEATTGKIITTLKGHEPGSKVRCLSAGWVSSGDEKQEWLISGGFDHKLIVWKPESAE</sequence>
<dbReference type="PROSITE" id="PS50896">
    <property type="entry name" value="LISH"/>
    <property type="match status" value="1"/>
</dbReference>
<dbReference type="Pfam" id="PF00400">
    <property type="entry name" value="WD40"/>
    <property type="match status" value="2"/>
</dbReference>
<dbReference type="PANTHER" id="PTHR19848:SF8">
    <property type="entry name" value="F-BOX AND WD REPEAT DOMAIN CONTAINING 7"/>
    <property type="match status" value="1"/>
</dbReference>
<proteinExistence type="predicted"/>
<dbReference type="Gene3D" id="2.130.10.10">
    <property type="entry name" value="YVTN repeat-like/Quinoprotein amine dehydrogenase"/>
    <property type="match status" value="2"/>
</dbReference>
<evidence type="ECO:0000313" key="3">
    <source>
        <dbReference type="EMBL" id="CAD0090574.1"/>
    </source>
</evidence>
<dbReference type="SMART" id="SM00320">
    <property type="entry name" value="WD40"/>
    <property type="match status" value="3"/>
</dbReference>
<organism evidence="3 4">
    <name type="scientific">Aureobasidium mustum</name>
    <dbReference type="NCBI Taxonomy" id="2773714"/>
    <lineage>
        <taxon>Eukaryota</taxon>
        <taxon>Fungi</taxon>
        <taxon>Dikarya</taxon>
        <taxon>Ascomycota</taxon>
        <taxon>Pezizomycotina</taxon>
        <taxon>Dothideomycetes</taxon>
        <taxon>Dothideomycetidae</taxon>
        <taxon>Dothideales</taxon>
        <taxon>Saccotheciaceae</taxon>
        <taxon>Aureobasidium</taxon>
    </lineage>
</organism>
<evidence type="ECO:0000256" key="1">
    <source>
        <dbReference type="ARBA" id="ARBA00022574"/>
    </source>
</evidence>
<dbReference type="Proteomes" id="UP000714618">
    <property type="component" value="Unassembled WGS sequence"/>
</dbReference>
<dbReference type="InterPro" id="IPR036322">
    <property type="entry name" value="WD40_repeat_dom_sf"/>
</dbReference>
<dbReference type="AlphaFoldDB" id="A0A9N8PBZ8"/>
<reference evidence="3" key="1">
    <citation type="submission" date="2020-06" db="EMBL/GenBank/DDBJ databases">
        <authorList>
            <person name="Onetto C."/>
        </authorList>
    </citation>
    <scope>NUCLEOTIDE SEQUENCE</scope>
</reference>